<accession>A0ABR4INT7</accession>
<dbReference type="SUPFAM" id="SSF63829">
    <property type="entry name" value="Calcium-dependent phosphotriesterase"/>
    <property type="match status" value="1"/>
</dbReference>
<gene>
    <name evidence="2" type="ORF">BDW59DRAFT_178403</name>
</gene>
<keyword evidence="1" id="KW-0732">Signal</keyword>
<name>A0ABR4INT7_9EURO</name>
<dbReference type="EMBL" id="JBFXLS010000016">
    <property type="protein sequence ID" value="KAL2829428.1"/>
    <property type="molecule type" value="Genomic_DNA"/>
</dbReference>
<protein>
    <recommendedName>
        <fullName evidence="4">SMP-30/Gluconolactonase/LRE-like region domain-containing protein</fullName>
    </recommendedName>
</protein>
<dbReference type="PANTHER" id="PTHR42060">
    <property type="entry name" value="NHL REPEAT-CONTAINING PROTEIN-RELATED"/>
    <property type="match status" value="1"/>
</dbReference>
<evidence type="ECO:0008006" key="4">
    <source>
        <dbReference type="Google" id="ProtNLM"/>
    </source>
</evidence>
<dbReference type="PANTHER" id="PTHR42060:SF1">
    <property type="entry name" value="NHL REPEAT-CONTAINING PROTEIN"/>
    <property type="match status" value="1"/>
</dbReference>
<evidence type="ECO:0000313" key="3">
    <source>
        <dbReference type="Proteomes" id="UP001610335"/>
    </source>
</evidence>
<organism evidence="2 3">
    <name type="scientific">Aspergillus cavernicola</name>
    <dbReference type="NCBI Taxonomy" id="176166"/>
    <lineage>
        <taxon>Eukaryota</taxon>
        <taxon>Fungi</taxon>
        <taxon>Dikarya</taxon>
        <taxon>Ascomycota</taxon>
        <taxon>Pezizomycotina</taxon>
        <taxon>Eurotiomycetes</taxon>
        <taxon>Eurotiomycetidae</taxon>
        <taxon>Eurotiales</taxon>
        <taxon>Aspergillaceae</taxon>
        <taxon>Aspergillus</taxon>
        <taxon>Aspergillus subgen. Nidulantes</taxon>
    </lineage>
</organism>
<keyword evidence="3" id="KW-1185">Reference proteome</keyword>
<evidence type="ECO:0000256" key="1">
    <source>
        <dbReference type="SAM" id="SignalP"/>
    </source>
</evidence>
<feature type="signal peptide" evidence="1">
    <location>
        <begin position="1"/>
        <end position="16"/>
    </location>
</feature>
<feature type="chain" id="PRO_5045674189" description="SMP-30/Gluconolactonase/LRE-like region domain-containing protein" evidence="1">
    <location>
        <begin position="17"/>
        <end position="304"/>
    </location>
</feature>
<dbReference type="Gene3D" id="2.120.10.30">
    <property type="entry name" value="TolB, C-terminal domain"/>
    <property type="match status" value="1"/>
</dbReference>
<dbReference type="InterPro" id="IPR052998">
    <property type="entry name" value="Hetero-Diels-Alderase-like"/>
</dbReference>
<sequence>MRVSLFFSLLAAATTAFSQYDHRKAYQLEAGTWIENFAPRGSSWYTRLTRIDRPEVLEVDPAHQHGGPRTIYTFPDATNATGITELSTDRYAVLTLNQVDDATTVSIWMLDTSGAQPSANKVIENIGGSELLNGLAAVTSDIVFTTDTLVGGVYRIDLQTGTADKVLSGDSFGPGVNGLRYDEPYLYYTNTNEGVFGRVEVDPITGAPAGEAEVLVSGEILVGVDDFALAYWTEAAFVANFYKNTLVRVNINEGTAEVVVEGIPAPTSATFATSGGLYVSTSGTGGDEGASIWSVTVPDETFVS</sequence>
<comment type="caution">
    <text evidence="2">The sequence shown here is derived from an EMBL/GenBank/DDBJ whole genome shotgun (WGS) entry which is preliminary data.</text>
</comment>
<reference evidence="2 3" key="1">
    <citation type="submission" date="2024-07" db="EMBL/GenBank/DDBJ databases">
        <title>Section-level genome sequencing and comparative genomics of Aspergillus sections Usti and Cavernicolus.</title>
        <authorList>
            <consortium name="Lawrence Berkeley National Laboratory"/>
            <person name="Nybo J.L."/>
            <person name="Vesth T.C."/>
            <person name="Theobald S."/>
            <person name="Frisvad J.C."/>
            <person name="Larsen T.O."/>
            <person name="Kjaerboelling I."/>
            <person name="Rothschild-Mancinelli K."/>
            <person name="Lyhne E.K."/>
            <person name="Kogle M.E."/>
            <person name="Barry K."/>
            <person name="Clum A."/>
            <person name="Na H."/>
            <person name="Ledsgaard L."/>
            <person name="Lin J."/>
            <person name="Lipzen A."/>
            <person name="Kuo A."/>
            <person name="Riley R."/>
            <person name="Mondo S."/>
            <person name="LaButti K."/>
            <person name="Haridas S."/>
            <person name="Pangalinan J."/>
            <person name="Salamov A.A."/>
            <person name="Simmons B.A."/>
            <person name="Magnuson J.K."/>
            <person name="Chen J."/>
            <person name="Drula E."/>
            <person name="Henrissat B."/>
            <person name="Wiebenga A."/>
            <person name="Lubbers R.J."/>
            <person name="Gomes A.C."/>
            <person name="Makela M.R."/>
            <person name="Stajich J."/>
            <person name="Grigoriev I.V."/>
            <person name="Mortensen U.H."/>
            <person name="De vries R.P."/>
            <person name="Baker S.E."/>
            <person name="Andersen M.R."/>
        </authorList>
    </citation>
    <scope>NUCLEOTIDE SEQUENCE [LARGE SCALE GENOMIC DNA]</scope>
    <source>
        <strain evidence="2 3">CBS 600.67</strain>
    </source>
</reference>
<dbReference type="Proteomes" id="UP001610335">
    <property type="component" value="Unassembled WGS sequence"/>
</dbReference>
<dbReference type="InterPro" id="IPR011042">
    <property type="entry name" value="6-blade_b-propeller_TolB-like"/>
</dbReference>
<proteinExistence type="predicted"/>
<evidence type="ECO:0000313" key="2">
    <source>
        <dbReference type="EMBL" id="KAL2829428.1"/>
    </source>
</evidence>